<accession>A0A2H0W794</accession>
<name>A0A2H0W794_9BACT</name>
<evidence type="ECO:0000313" key="6">
    <source>
        <dbReference type="Proteomes" id="UP000231382"/>
    </source>
</evidence>
<dbReference type="PANTHER" id="PTHR42208:SF1">
    <property type="entry name" value="HEAVY METAL TRANSPORTER"/>
    <property type="match status" value="1"/>
</dbReference>
<evidence type="ECO:0000256" key="1">
    <source>
        <dbReference type="SAM" id="MobiDB-lite"/>
    </source>
</evidence>
<evidence type="ECO:0000256" key="2">
    <source>
        <dbReference type="SAM" id="Phobius"/>
    </source>
</evidence>
<protein>
    <recommendedName>
        <fullName evidence="7">Urease accessory protein UreH-like transmembrane domain-containing protein</fullName>
    </recommendedName>
</protein>
<dbReference type="EMBL" id="PEZW01000006">
    <property type="protein sequence ID" value="PIS07955.1"/>
    <property type="molecule type" value="Genomic_DNA"/>
</dbReference>
<feature type="domain" description="Urease accessory protein UreH-like transmembrane" evidence="3">
    <location>
        <begin position="16"/>
        <end position="223"/>
    </location>
</feature>
<evidence type="ECO:0000259" key="3">
    <source>
        <dbReference type="Pfam" id="PF13386"/>
    </source>
</evidence>
<feature type="domain" description="EfeO-type cupredoxin-like" evidence="4">
    <location>
        <begin position="260"/>
        <end position="343"/>
    </location>
</feature>
<feature type="transmembrane region" description="Helical" evidence="2">
    <location>
        <begin position="174"/>
        <end position="198"/>
    </location>
</feature>
<feature type="transmembrane region" description="Helical" evidence="2">
    <location>
        <begin position="86"/>
        <end position="107"/>
    </location>
</feature>
<dbReference type="Proteomes" id="UP000231382">
    <property type="component" value="Unassembled WGS sequence"/>
</dbReference>
<feature type="region of interest" description="Disordered" evidence="1">
    <location>
        <begin position="354"/>
        <end position="384"/>
    </location>
</feature>
<feature type="transmembrane region" description="Helical" evidence="2">
    <location>
        <begin position="144"/>
        <end position="168"/>
    </location>
</feature>
<dbReference type="Gene3D" id="2.60.40.420">
    <property type="entry name" value="Cupredoxins - blue copper proteins"/>
    <property type="match status" value="1"/>
</dbReference>
<dbReference type="InterPro" id="IPR039447">
    <property type="entry name" value="UreH-like_TM_dom"/>
</dbReference>
<feature type="transmembrane region" description="Helical" evidence="2">
    <location>
        <begin position="210"/>
        <end position="227"/>
    </location>
</feature>
<dbReference type="InterPro" id="IPR008972">
    <property type="entry name" value="Cupredoxin"/>
</dbReference>
<feature type="transmembrane region" description="Helical" evidence="2">
    <location>
        <begin position="12"/>
        <end position="39"/>
    </location>
</feature>
<keyword evidence="2" id="KW-0812">Transmembrane</keyword>
<dbReference type="AlphaFoldDB" id="A0A2H0W794"/>
<keyword evidence="2" id="KW-0472">Membrane</keyword>
<dbReference type="Pfam" id="PF13473">
    <property type="entry name" value="Cupredoxin_1"/>
    <property type="match status" value="1"/>
</dbReference>
<comment type="caution">
    <text evidence="5">The sequence shown here is derived from an EMBL/GenBank/DDBJ whole genome shotgun (WGS) entry which is preliminary data.</text>
</comment>
<gene>
    <name evidence="5" type="ORF">COT78_00530</name>
</gene>
<dbReference type="InterPro" id="IPR028096">
    <property type="entry name" value="EfeO_Cupredoxin"/>
</dbReference>
<reference evidence="6" key="1">
    <citation type="submission" date="2017-09" db="EMBL/GenBank/DDBJ databases">
        <title>Depth-based differentiation of microbial function through sediment-hosted aquifers and enrichment of novel symbionts in the deep terrestrial subsurface.</title>
        <authorList>
            <person name="Probst A.J."/>
            <person name="Ladd B."/>
            <person name="Jarett J.K."/>
            <person name="Geller-Mcgrath D.E."/>
            <person name="Sieber C.M.K."/>
            <person name="Emerson J.B."/>
            <person name="Anantharaman K."/>
            <person name="Thomas B.C."/>
            <person name="Malmstrom R."/>
            <person name="Stieglmeier M."/>
            <person name="Klingl A."/>
            <person name="Woyke T."/>
            <person name="Ryan C.M."/>
            <person name="Banfield J.F."/>
        </authorList>
    </citation>
    <scope>NUCLEOTIDE SEQUENCE [LARGE SCALE GENOMIC DNA]</scope>
</reference>
<feature type="transmembrane region" description="Helical" evidence="2">
    <location>
        <begin position="60"/>
        <end position="80"/>
    </location>
</feature>
<dbReference type="SUPFAM" id="SSF49503">
    <property type="entry name" value="Cupredoxins"/>
    <property type="match status" value="1"/>
</dbReference>
<dbReference type="PANTHER" id="PTHR42208">
    <property type="entry name" value="HEAVY METAL TRANSPORTER-RELATED"/>
    <property type="match status" value="1"/>
</dbReference>
<evidence type="ECO:0008006" key="7">
    <source>
        <dbReference type="Google" id="ProtNLM"/>
    </source>
</evidence>
<feature type="non-terminal residue" evidence="5">
    <location>
        <position position="1"/>
    </location>
</feature>
<evidence type="ECO:0000313" key="5">
    <source>
        <dbReference type="EMBL" id="PIS07955.1"/>
    </source>
</evidence>
<keyword evidence="2" id="KW-1133">Transmembrane helix</keyword>
<proteinExistence type="predicted"/>
<sequence>FNISVGGGTPSSLAVVLLIGITAGFSTCMALVGGLILGISAKFAEKHPEATSVQKFRPHLFFNLGRITSYFLLGGLIGLAGTVFQFSGAVLGILIIAVGIVMLVVGLQLTELFPVIKGISFSLPAGISKFFGIKKHHQKEYSHANSALTGALTFFLPCGFTQAMQLYAMSTGSFWRGALILGIFALGTTPGLLGIGGLTSVVKGVFARRFFMGAGFVVVALAVFNISNGMNLSGLTSTLSNSNNEARSTTVADQNVKSVDGVQVINMTQLSSGYSPNTFTIKVGIPVKWVVNSVDSNSCAASLYSQKLNIRKFLQFGKNTIEFTPTEVGIIPFSCSMGMYRGSFKVVAGEGTTSIKTPSSAKATDGEPNTPSFPNTPTKTDQQVGTQTFSATYTLKGDISPESFTVKANLPVKF</sequence>
<evidence type="ECO:0000259" key="4">
    <source>
        <dbReference type="Pfam" id="PF13473"/>
    </source>
</evidence>
<organism evidence="5 6">
    <name type="scientific">Candidatus Berkelbacteria bacterium CG10_big_fil_rev_8_21_14_0_10_43_13</name>
    <dbReference type="NCBI Taxonomy" id="1974514"/>
    <lineage>
        <taxon>Bacteria</taxon>
        <taxon>Candidatus Berkelbacteria</taxon>
    </lineage>
</organism>
<dbReference type="Pfam" id="PF13386">
    <property type="entry name" value="DsbD_2"/>
    <property type="match status" value="1"/>
</dbReference>